<feature type="transmembrane region" description="Helical" evidence="1">
    <location>
        <begin position="434"/>
        <end position="458"/>
    </location>
</feature>
<keyword evidence="4" id="KW-1185">Reference proteome</keyword>
<feature type="transmembrane region" description="Helical" evidence="1">
    <location>
        <begin position="388"/>
        <end position="406"/>
    </location>
</feature>
<feature type="transmembrane region" description="Helical" evidence="1">
    <location>
        <begin position="306"/>
        <end position="323"/>
    </location>
</feature>
<dbReference type="OrthoDB" id="5819582at2759"/>
<evidence type="ECO:0000259" key="2">
    <source>
        <dbReference type="Pfam" id="PF01757"/>
    </source>
</evidence>
<dbReference type="AlphaFoldDB" id="A0A2S6BX71"/>
<dbReference type="STRING" id="357750.A0A2S6BX71"/>
<feature type="transmembrane region" description="Helical" evidence="1">
    <location>
        <begin position="157"/>
        <end position="177"/>
    </location>
</feature>
<keyword evidence="1" id="KW-0472">Membrane</keyword>
<dbReference type="EMBL" id="PNEN01001722">
    <property type="protein sequence ID" value="PPJ52085.1"/>
    <property type="molecule type" value="Genomic_DNA"/>
</dbReference>
<dbReference type="InterPro" id="IPR050879">
    <property type="entry name" value="Acyltransferase_3"/>
</dbReference>
<dbReference type="InterPro" id="IPR002656">
    <property type="entry name" value="Acyl_transf_3_dom"/>
</dbReference>
<dbReference type="Pfam" id="PF01757">
    <property type="entry name" value="Acyl_transf_3"/>
    <property type="match status" value="1"/>
</dbReference>
<evidence type="ECO:0000256" key="1">
    <source>
        <dbReference type="SAM" id="Phobius"/>
    </source>
</evidence>
<organism evidence="3 4">
    <name type="scientific">Cercospora berteroae</name>
    <dbReference type="NCBI Taxonomy" id="357750"/>
    <lineage>
        <taxon>Eukaryota</taxon>
        <taxon>Fungi</taxon>
        <taxon>Dikarya</taxon>
        <taxon>Ascomycota</taxon>
        <taxon>Pezizomycotina</taxon>
        <taxon>Dothideomycetes</taxon>
        <taxon>Dothideomycetidae</taxon>
        <taxon>Mycosphaerellales</taxon>
        <taxon>Mycosphaerellaceae</taxon>
        <taxon>Cercospora</taxon>
    </lineage>
</organism>
<feature type="domain" description="Acyltransferase 3" evidence="2">
    <location>
        <begin position="55"/>
        <end position="453"/>
    </location>
</feature>
<evidence type="ECO:0000313" key="3">
    <source>
        <dbReference type="EMBL" id="PPJ52085.1"/>
    </source>
</evidence>
<reference evidence="4" key="1">
    <citation type="journal article" date="2017" name="bioRxiv">
        <title>Conservation of a gene cluster reveals novel cercosporin biosynthetic mechanisms and extends production to the genus Colletotrichum.</title>
        <authorList>
            <person name="de Jonge R."/>
            <person name="Ebert M.K."/>
            <person name="Huitt-Roehl C.R."/>
            <person name="Pal P."/>
            <person name="Suttle J.C."/>
            <person name="Spanner R.E."/>
            <person name="Neubauer J.D."/>
            <person name="Jurick W.M.II."/>
            <person name="Stott K.A."/>
            <person name="Secor G.A."/>
            <person name="Thomma B.P.H.J."/>
            <person name="Van de Peer Y."/>
            <person name="Townsend C.A."/>
            <person name="Bolton M.D."/>
        </authorList>
    </citation>
    <scope>NUCLEOTIDE SEQUENCE [LARGE SCALE GENOMIC DNA]</scope>
    <source>
        <strain evidence="4">CBS538.71</strain>
    </source>
</reference>
<gene>
    <name evidence="3" type="ORF">CBER1_10045</name>
</gene>
<dbReference type="PANTHER" id="PTHR23028">
    <property type="entry name" value="ACETYLTRANSFERASE"/>
    <property type="match status" value="1"/>
</dbReference>
<dbReference type="GO" id="GO:0016747">
    <property type="term" value="F:acyltransferase activity, transferring groups other than amino-acyl groups"/>
    <property type="evidence" value="ECO:0007669"/>
    <property type="project" value="InterPro"/>
</dbReference>
<proteinExistence type="predicted"/>
<name>A0A2S6BX71_9PEZI</name>
<protein>
    <recommendedName>
        <fullName evidence="2">Acyltransferase 3 domain-containing protein</fullName>
    </recommendedName>
</protein>
<dbReference type="Proteomes" id="UP000237631">
    <property type="component" value="Unassembled WGS sequence"/>
</dbReference>
<keyword evidence="1" id="KW-1133">Transmembrane helix</keyword>
<keyword evidence="1" id="KW-0812">Transmembrane</keyword>
<evidence type="ECO:0000313" key="4">
    <source>
        <dbReference type="Proteomes" id="UP000237631"/>
    </source>
</evidence>
<sequence>MSISTLRKPDLTEKPPLDSSRKIYSFLGVSEEKSKLSITSMASSGASGSHPDRQEWIDGLRGLASLQVAIFHTLSDVCWSFYRSPWADNSQLQMSNFFRVVPVRVLAHGPGMVRLFFVISGYCIGISLESTTQCGSKSARASITYYRKLTSAMVRRWLRLYLPLAVIAILCQILWFLDFYAEEPSDLRDLCPDARPWLSPWSHLTCTITYLVNALDVVNLRFTHGLHNTLWTVPVDARGSMQSYLTLLGLANTRRRWRIVVLAALVFYQFWFAAHEMQGYMFGLLVVEVQRAMALNSRYTATSRTCLRISSVIALVAGLYLISLPPQQHTDATEVLHKDYFFFKSLWLPHWHNAGEYTWQAYFLGAFLVFPALLGLPRCRSYLCTPPLQFLGRISFSLFLVHAAIIRTLRARLITLISEMLHAELPVETHPASFSWMLANGIAVVITVLGAVASALVFREKVEAPMLRCARQIEKHLALPERKDN</sequence>
<dbReference type="PANTHER" id="PTHR23028:SF134">
    <property type="entry name" value="PUTATIVE (AFU_ORTHOLOGUE AFUA_4G08520)-RELATED"/>
    <property type="match status" value="1"/>
</dbReference>
<comment type="caution">
    <text evidence="3">The sequence shown here is derived from an EMBL/GenBank/DDBJ whole genome shotgun (WGS) entry which is preliminary data.</text>
</comment>
<accession>A0A2S6BX71</accession>
<feature type="transmembrane region" description="Helical" evidence="1">
    <location>
        <begin position="357"/>
        <end position="376"/>
    </location>
</feature>